<feature type="domain" description="DUF5675" evidence="2">
    <location>
        <begin position="112"/>
        <end position="238"/>
    </location>
</feature>
<evidence type="ECO:0000313" key="4">
    <source>
        <dbReference type="Proteomes" id="UP001595818"/>
    </source>
</evidence>
<evidence type="ECO:0000259" key="2">
    <source>
        <dbReference type="Pfam" id="PF18925"/>
    </source>
</evidence>
<sequence>MKRLLGLLAIALIAVLILLLVTNPEILNKVWMWLIGFAGYVYLLIEKGVEALKSPFQAKPDVTPKKTGPQVPGPIPGPEKPRSLEDHVEKIEGLLRKGAVKDTPLSQQEVTVLRYMDDGETTLGLLFLQNKFFAYTLEDTHQDEKIAGSTRIPQGIYPLILNRNLTDLTQRYRNQFQWFDFHIELKDVPDFSNVYIHIGNSHQDTRGCILIADGVTAAGTEKMITHSRIAFERFYKTLYPKLKHNEKMEIRILDENWFQKARIQTENESIST</sequence>
<gene>
    <name evidence="3" type="ORF">ACFPFU_09425</name>
</gene>
<evidence type="ECO:0000256" key="1">
    <source>
        <dbReference type="SAM" id="MobiDB-lite"/>
    </source>
</evidence>
<accession>A0ABV9SZT2</accession>
<name>A0ABV9SZT2_9BACT</name>
<reference evidence="4" key="1">
    <citation type="journal article" date="2019" name="Int. J. Syst. Evol. Microbiol.">
        <title>The Global Catalogue of Microorganisms (GCM) 10K type strain sequencing project: providing services to taxonomists for standard genome sequencing and annotation.</title>
        <authorList>
            <consortium name="The Broad Institute Genomics Platform"/>
            <consortium name="The Broad Institute Genome Sequencing Center for Infectious Disease"/>
            <person name="Wu L."/>
            <person name="Ma J."/>
        </authorList>
    </citation>
    <scope>NUCLEOTIDE SEQUENCE [LARGE SCALE GENOMIC DNA]</scope>
    <source>
        <strain evidence="4">CGMCC 4.7466</strain>
    </source>
</reference>
<evidence type="ECO:0000313" key="3">
    <source>
        <dbReference type="EMBL" id="MFC4871906.1"/>
    </source>
</evidence>
<feature type="region of interest" description="Disordered" evidence="1">
    <location>
        <begin position="58"/>
        <end position="83"/>
    </location>
</feature>
<dbReference type="EMBL" id="JBHSJJ010000004">
    <property type="protein sequence ID" value="MFC4871906.1"/>
    <property type="molecule type" value="Genomic_DNA"/>
</dbReference>
<dbReference type="Pfam" id="PF18925">
    <property type="entry name" value="DUF5675"/>
    <property type="match status" value="1"/>
</dbReference>
<dbReference type="RefSeq" id="WP_377063814.1">
    <property type="nucleotide sequence ID" value="NZ_JBHSJJ010000004.1"/>
</dbReference>
<protein>
    <submittedName>
        <fullName evidence="3">DUF5675 family protein</fullName>
    </submittedName>
</protein>
<dbReference type="InterPro" id="IPR043732">
    <property type="entry name" value="DUF5675"/>
</dbReference>
<organism evidence="3 4">
    <name type="scientific">Negadavirga shengliensis</name>
    <dbReference type="NCBI Taxonomy" id="1389218"/>
    <lineage>
        <taxon>Bacteria</taxon>
        <taxon>Pseudomonadati</taxon>
        <taxon>Bacteroidota</taxon>
        <taxon>Cytophagia</taxon>
        <taxon>Cytophagales</taxon>
        <taxon>Cyclobacteriaceae</taxon>
        <taxon>Negadavirga</taxon>
    </lineage>
</organism>
<keyword evidence="4" id="KW-1185">Reference proteome</keyword>
<dbReference type="Proteomes" id="UP001595818">
    <property type="component" value="Unassembled WGS sequence"/>
</dbReference>
<proteinExistence type="predicted"/>
<comment type="caution">
    <text evidence="3">The sequence shown here is derived from an EMBL/GenBank/DDBJ whole genome shotgun (WGS) entry which is preliminary data.</text>
</comment>